<dbReference type="EMBL" id="CAJFDI010000002">
    <property type="protein sequence ID" value="CAD5213334.1"/>
    <property type="molecule type" value="Genomic_DNA"/>
</dbReference>
<feature type="region of interest" description="Disordered" evidence="1">
    <location>
        <begin position="59"/>
        <end position="80"/>
    </location>
</feature>
<name>A0A811KDA0_BURXY</name>
<dbReference type="Proteomes" id="UP000582659">
    <property type="component" value="Unassembled WGS sequence"/>
</dbReference>
<protein>
    <submittedName>
        <fullName evidence="2">(pine wood nematode) hypothetical protein</fullName>
    </submittedName>
</protein>
<evidence type="ECO:0000313" key="2">
    <source>
        <dbReference type="EMBL" id="CAD5213334.1"/>
    </source>
</evidence>
<gene>
    <name evidence="2" type="ORF">BXYJ_LOCUS2978</name>
</gene>
<dbReference type="Proteomes" id="UP000659654">
    <property type="component" value="Unassembled WGS sequence"/>
</dbReference>
<proteinExistence type="predicted"/>
<organism evidence="2 3">
    <name type="scientific">Bursaphelenchus xylophilus</name>
    <name type="common">Pinewood nematode worm</name>
    <name type="synonym">Aphelenchoides xylophilus</name>
    <dbReference type="NCBI Taxonomy" id="6326"/>
    <lineage>
        <taxon>Eukaryota</taxon>
        <taxon>Metazoa</taxon>
        <taxon>Ecdysozoa</taxon>
        <taxon>Nematoda</taxon>
        <taxon>Chromadorea</taxon>
        <taxon>Rhabditida</taxon>
        <taxon>Tylenchina</taxon>
        <taxon>Tylenchomorpha</taxon>
        <taxon>Aphelenchoidea</taxon>
        <taxon>Aphelenchoididae</taxon>
        <taxon>Bursaphelenchus</taxon>
    </lineage>
</organism>
<dbReference type="AlphaFoldDB" id="A0A811KDA0"/>
<comment type="caution">
    <text evidence="2">The sequence shown here is derived from an EMBL/GenBank/DDBJ whole genome shotgun (WGS) entry which is preliminary data.</text>
</comment>
<reference evidence="2" key="1">
    <citation type="submission" date="2020-09" db="EMBL/GenBank/DDBJ databases">
        <authorList>
            <person name="Kikuchi T."/>
        </authorList>
    </citation>
    <scope>NUCLEOTIDE SEQUENCE</scope>
    <source>
        <strain evidence="2">Ka4C1</strain>
    </source>
</reference>
<evidence type="ECO:0000313" key="3">
    <source>
        <dbReference type="Proteomes" id="UP000659654"/>
    </source>
</evidence>
<accession>A0A811KDA0</accession>
<sequence length="116" mass="12983">MAGFTLLKGISGNAALPCWWQRSDSAADKWNSDGWSGNVDEGYEGMRCHGAMGQGILMMNRGTDGFGHPPPEQPLARQPGPVQPVMVEFDWAYREVARIERTRRELKNFGMILKLM</sequence>
<evidence type="ECO:0000256" key="1">
    <source>
        <dbReference type="SAM" id="MobiDB-lite"/>
    </source>
</evidence>
<dbReference type="EMBL" id="CAJFCV020000002">
    <property type="protein sequence ID" value="CAG9092373.1"/>
    <property type="molecule type" value="Genomic_DNA"/>
</dbReference>
<keyword evidence="3" id="KW-1185">Reference proteome</keyword>